<dbReference type="KEGG" id="ria:C7V51_14685"/>
<evidence type="ECO:0000313" key="1">
    <source>
        <dbReference type="EMBL" id="AZZ56983.1"/>
    </source>
</evidence>
<gene>
    <name evidence="1" type="ORF">C7V51_14685</name>
</gene>
<dbReference type="EMBL" id="CP028130">
    <property type="protein sequence ID" value="AZZ56983.1"/>
    <property type="molecule type" value="Genomic_DNA"/>
</dbReference>
<dbReference type="RefSeq" id="WP_104266195.1">
    <property type="nucleotide sequence ID" value="NZ_CP028130.1"/>
</dbReference>
<accession>A0AAD1ENB6</accession>
<dbReference type="Proteomes" id="UP000283946">
    <property type="component" value="Chromosome"/>
</dbReference>
<organism evidence="1 2">
    <name type="scientific">Rathayibacter iranicus</name>
    <dbReference type="NCBI Taxonomy" id="59737"/>
    <lineage>
        <taxon>Bacteria</taxon>
        <taxon>Bacillati</taxon>
        <taxon>Actinomycetota</taxon>
        <taxon>Actinomycetes</taxon>
        <taxon>Micrococcales</taxon>
        <taxon>Microbacteriaceae</taxon>
        <taxon>Rathayibacter</taxon>
    </lineage>
</organism>
<sequence>MIERQTEHSEEMERINSPHYRVNFWSRQSEEFGWNLDAYLLDDALSINEVLTWAVLRADGRSYEVFAVITVGSTDETMLVRLVGTNPNRSV</sequence>
<protein>
    <submittedName>
        <fullName evidence="1">Uncharacterized protein</fullName>
    </submittedName>
</protein>
<reference evidence="1 2" key="1">
    <citation type="submission" date="2018-03" db="EMBL/GenBank/DDBJ databases">
        <title>Bacteriophage NCPPB3778 and a type I-E CRISPR drive the evolution of the US Biological Select Agent, Rathayibacter toxicus.</title>
        <authorList>
            <person name="Davis E.W.II."/>
            <person name="Tabima J.F."/>
            <person name="Weisberg A.J."/>
            <person name="Dantas Lopes L."/>
            <person name="Wiseman M.S."/>
            <person name="Wiseman M.S."/>
            <person name="Pupko T."/>
            <person name="Belcher M.S."/>
            <person name="Sechler A.J."/>
            <person name="Tancos M.A."/>
            <person name="Schroeder B.K."/>
            <person name="Murray T.D."/>
            <person name="Luster D.G."/>
            <person name="Schneider W.L."/>
            <person name="Rogers E."/>
            <person name="Andreote F.D."/>
            <person name="Grunwald N.J."/>
            <person name="Putnam M.L."/>
            <person name="Chang J.H."/>
        </authorList>
    </citation>
    <scope>NUCLEOTIDE SEQUENCE [LARGE SCALE GENOMIC DNA]</scope>
    <source>
        <strain evidence="1 2">NCCPB 2253</strain>
    </source>
</reference>
<evidence type="ECO:0000313" key="2">
    <source>
        <dbReference type="Proteomes" id="UP000283946"/>
    </source>
</evidence>
<dbReference type="AlphaFoldDB" id="A0AAD1ENB6"/>
<proteinExistence type="predicted"/>
<name>A0AAD1ENB6_9MICO</name>